<keyword evidence="1" id="KW-0812">Transmembrane</keyword>
<reference evidence="2" key="1">
    <citation type="journal article" date="2020" name="Stud. Mycol.">
        <title>101 Dothideomycetes genomes: a test case for predicting lifestyles and emergence of pathogens.</title>
        <authorList>
            <person name="Haridas S."/>
            <person name="Albert R."/>
            <person name="Binder M."/>
            <person name="Bloem J."/>
            <person name="Labutti K."/>
            <person name="Salamov A."/>
            <person name="Andreopoulos B."/>
            <person name="Baker S."/>
            <person name="Barry K."/>
            <person name="Bills G."/>
            <person name="Bluhm B."/>
            <person name="Cannon C."/>
            <person name="Castanera R."/>
            <person name="Culley D."/>
            <person name="Daum C."/>
            <person name="Ezra D."/>
            <person name="Gonzalez J."/>
            <person name="Henrissat B."/>
            <person name="Kuo A."/>
            <person name="Liang C."/>
            <person name="Lipzen A."/>
            <person name="Lutzoni F."/>
            <person name="Magnuson J."/>
            <person name="Mondo S."/>
            <person name="Nolan M."/>
            <person name="Ohm R."/>
            <person name="Pangilinan J."/>
            <person name="Park H.-J."/>
            <person name="Ramirez L."/>
            <person name="Alfaro M."/>
            <person name="Sun H."/>
            <person name="Tritt A."/>
            <person name="Yoshinaga Y."/>
            <person name="Zwiers L.-H."/>
            <person name="Turgeon B."/>
            <person name="Goodwin S."/>
            <person name="Spatafora J."/>
            <person name="Crous P."/>
            <person name="Grigoriev I."/>
        </authorList>
    </citation>
    <scope>NUCLEOTIDE SEQUENCE</scope>
    <source>
        <strain evidence="2">CBS 115976</strain>
    </source>
</reference>
<evidence type="ECO:0000256" key="1">
    <source>
        <dbReference type="SAM" id="Phobius"/>
    </source>
</evidence>
<keyword evidence="1" id="KW-0472">Membrane</keyword>
<dbReference type="Proteomes" id="UP000799302">
    <property type="component" value="Unassembled WGS sequence"/>
</dbReference>
<evidence type="ECO:0000313" key="2">
    <source>
        <dbReference type="EMBL" id="KAF2667445.1"/>
    </source>
</evidence>
<name>A0A6A6U592_9PEZI</name>
<sequence>MAGKYSMNFTTGHTADFDHSPLLSNTFASLGAFLMMCAAYAMFVLFAGWVEREMQWHIRDEDYIFFIILVVAWPYLLLMD</sequence>
<protein>
    <submittedName>
        <fullName evidence="2">Uncharacterized protein</fullName>
    </submittedName>
</protein>
<dbReference type="AlphaFoldDB" id="A0A6A6U592"/>
<organism evidence="2 3">
    <name type="scientific">Microthyrium microscopicum</name>
    <dbReference type="NCBI Taxonomy" id="703497"/>
    <lineage>
        <taxon>Eukaryota</taxon>
        <taxon>Fungi</taxon>
        <taxon>Dikarya</taxon>
        <taxon>Ascomycota</taxon>
        <taxon>Pezizomycotina</taxon>
        <taxon>Dothideomycetes</taxon>
        <taxon>Dothideomycetes incertae sedis</taxon>
        <taxon>Microthyriales</taxon>
        <taxon>Microthyriaceae</taxon>
        <taxon>Microthyrium</taxon>
    </lineage>
</organism>
<keyword evidence="3" id="KW-1185">Reference proteome</keyword>
<keyword evidence="1" id="KW-1133">Transmembrane helix</keyword>
<proteinExistence type="predicted"/>
<evidence type="ECO:0000313" key="3">
    <source>
        <dbReference type="Proteomes" id="UP000799302"/>
    </source>
</evidence>
<feature type="transmembrane region" description="Helical" evidence="1">
    <location>
        <begin position="27"/>
        <end position="50"/>
    </location>
</feature>
<accession>A0A6A6U592</accession>
<gene>
    <name evidence="2" type="ORF">BT63DRAFT_456741</name>
</gene>
<feature type="transmembrane region" description="Helical" evidence="1">
    <location>
        <begin position="62"/>
        <end position="78"/>
    </location>
</feature>
<dbReference type="EMBL" id="MU004237">
    <property type="protein sequence ID" value="KAF2667445.1"/>
    <property type="molecule type" value="Genomic_DNA"/>
</dbReference>